<accession>A0A838A6W3</accession>
<dbReference type="EMBL" id="JACCKD010000002">
    <property type="protein sequence ID" value="MBA0124888.1"/>
    <property type="molecule type" value="Genomic_DNA"/>
</dbReference>
<dbReference type="FunFam" id="1.10.8.1080:FF:000001">
    <property type="entry name" value="N-acetylmuramic acid 6-phosphate etherase"/>
    <property type="match status" value="1"/>
</dbReference>
<evidence type="ECO:0000256" key="3">
    <source>
        <dbReference type="HAMAP-Rule" id="MF_00068"/>
    </source>
</evidence>
<comment type="pathway">
    <text evidence="3">Amino-sugar metabolism; N-acetylmuramate degradation.</text>
</comment>
<dbReference type="Gene3D" id="3.40.50.10490">
    <property type="entry name" value="Glucose-6-phosphate isomerase like protein, domain 1"/>
    <property type="match status" value="1"/>
</dbReference>
<dbReference type="PROSITE" id="PS01272">
    <property type="entry name" value="GCKR"/>
    <property type="match status" value="1"/>
</dbReference>
<proteinExistence type="inferred from homology"/>
<keyword evidence="6" id="KW-1185">Reference proteome</keyword>
<dbReference type="InterPro" id="IPR001347">
    <property type="entry name" value="SIS_dom"/>
</dbReference>
<comment type="similarity">
    <text evidence="3">Belongs to the GCKR-like family. MurNAc-6-P etherase subfamily.</text>
</comment>
<keyword evidence="1 3" id="KW-0456">Lyase</keyword>
<dbReference type="SUPFAM" id="SSF53697">
    <property type="entry name" value="SIS domain"/>
    <property type="match status" value="1"/>
</dbReference>
<dbReference type="InterPro" id="IPR046348">
    <property type="entry name" value="SIS_dom_sf"/>
</dbReference>
<dbReference type="AlphaFoldDB" id="A0A838A6W3"/>
<dbReference type="PANTHER" id="PTHR10088:SF4">
    <property type="entry name" value="GLUCOKINASE REGULATORY PROTEIN"/>
    <property type="match status" value="1"/>
</dbReference>
<dbReference type="CDD" id="cd05007">
    <property type="entry name" value="SIS_Etherase"/>
    <property type="match status" value="1"/>
</dbReference>
<protein>
    <recommendedName>
        <fullName evidence="3">N-acetylmuramic acid 6-phosphate etherase</fullName>
        <shortName evidence="3">MurNAc-6-P etherase</shortName>
        <ecNumber evidence="3">4.2.1.126</ecNumber>
    </recommendedName>
    <alternativeName>
        <fullName evidence="3">N-acetylmuramic acid 6-phosphate hydrolase</fullName>
    </alternativeName>
    <alternativeName>
        <fullName evidence="3">N-acetylmuramic acid 6-phosphate lyase</fullName>
    </alternativeName>
</protein>
<dbReference type="InterPro" id="IPR040190">
    <property type="entry name" value="MURQ/GCKR"/>
</dbReference>
<dbReference type="NCBIfam" id="TIGR00274">
    <property type="entry name" value="N-acetylmuramic acid 6-phosphate etherase"/>
    <property type="match status" value="1"/>
</dbReference>
<comment type="subunit">
    <text evidence="3">Homodimer.</text>
</comment>
<dbReference type="PROSITE" id="PS51464">
    <property type="entry name" value="SIS"/>
    <property type="match status" value="1"/>
</dbReference>
<dbReference type="GO" id="GO:0016835">
    <property type="term" value="F:carbon-oxygen lyase activity"/>
    <property type="evidence" value="ECO:0007669"/>
    <property type="project" value="UniProtKB-UniRule"/>
</dbReference>
<dbReference type="GO" id="GO:0046348">
    <property type="term" value="P:amino sugar catabolic process"/>
    <property type="evidence" value="ECO:0007669"/>
    <property type="project" value="InterPro"/>
</dbReference>
<evidence type="ECO:0000259" key="4">
    <source>
        <dbReference type="PROSITE" id="PS51464"/>
    </source>
</evidence>
<reference evidence="5 6" key="1">
    <citation type="submission" date="2020-07" db="EMBL/GenBank/DDBJ databases">
        <title>Genome of Haloechinothrix sp.</title>
        <authorList>
            <person name="Tang S.-K."/>
            <person name="Yang L."/>
            <person name="Zhu W.-Y."/>
        </authorList>
    </citation>
    <scope>NUCLEOTIDE SEQUENCE [LARGE SCALE GENOMIC DNA]</scope>
    <source>
        <strain evidence="5 6">YIM 98757</strain>
    </source>
</reference>
<gene>
    <name evidence="3 5" type="primary">murQ</name>
    <name evidence="5" type="ORF">H0B56_04970</name>
</gene>
<dbReference type="NCBIfam" id="NF003915">
    <property type="entry name" value="PRK05441.1"/>
    <property type="match status" value="1"/>
</dbReference>
<dbReference type="Gene3D" id="1.10.8.1080">
    <property type="match status" value="1"/>
</dbReference>
<dbReference type="EC" id="4.2.1.126" evidence="3"/>
<dbReference type="Proteomes" id="UP000582974">
    <property type="component" value="Unassembled WGS sequence"/>
</dbReference>
<evidence type="ECO:0000313" key="5">
    <source>
        <dbReference type="EMBL" id="MBA0124888.1"/>
    </source>
</evidence>
<organism evidence="5 6">
    <name type="scientific">Haloechinothrix aidingensis</name>
    <dbReference type="NCBI Taxonomy" id="2752311"/>
    <lineage>
        <taxon>Bacteria</taxon>
        <taxon>Bacillati</taxon>
        <taxon>Actinomycetota</taxon>
        <taxon>Actinomycetes</taxon>
        <taxon>Pseudonocardiales</taxon>
        <taxon>Pseudonocardiaceae</taxon>
        <taxon>Haloechinothrix</taxon>
    </lineage>
</organism>
<dbReference type="GO" id="GO:0016803">
    <property type="term" value="F:ether hydrolase activity"/>
    <property type="evidence" value="ECO:0007669"/>
    <property type="project" value="TreeGrafter"/>
</dbReference>
<keyword evidence="2 3" id="KW-0119">Carbohydrate metabolism</keyword>
<dbReference type="Pfam" id="PF22645">
    <property type="entry name" value="GKRP_SIS_N"/>
    <property type="match status" value="1"/>
</dbReference>
<dbReference type="GO" id="GO:0097173">
    <property type="term" value="P:N-acetylmuramic acid catabolic process"/>
    <property type="evidence" value="ECO:0007669"/>
    <property type="project" value="UniProtKB-UniPathway"/>
</dbReference>
<dbReference type="GO" id="GO:0009254">
    <property type="term" value="P:peptidoglycan turnover"/>
    <property type="evidence" value="ECO:0007669"/>
    <property type="project" value="TreeGrafter"/>
</dbReference>
<dbReference type="RefSeq" id="WP_180891766.1">
    <property type="nucleotide sequence ID" value="NZ_JACCKD010000002.1"/>
</dbReference>
<feature type="active site" evidence="3">
    <location>
        <position position="119"/>
    </location>
</feature>
<comment type="function">
    <text evidence="3">Specifically catalyzes the cleavage of the D-lactyl ether substituent of MurNAc 6-phosphate, producing GlcNAc 6-phosphate and D-lactate.</text>
</comment>
<name>A0A838A6W3_9PSEU</name>
<evidence type="ECO:0000256" key="2">
    <source>
        <dbReference type="ARBA" id="ARBA00023277"/>
    </source>
</evidence>
<evidence type="ECO:0000313" key="6">
    <source>
        <dbReference type="Proteomes" id="UP000582974"/>
    </source>
</evidence>
<comment type="caution">
    <text evidence="5">The sequence shown here is derived from an EMBL/GenBank/DDBJ whole genome shotgun (WGS) entry which is preliminary data.</text>
</comment>
<dbReference type="NCBIfam" id="NF009222">
    <property type="entry name" value="PRK12570.1"/>
    <property type="match status" value="1"/>
</dbReference>
<dbReference type="GO" id="GO:0097367">
    <property type="term" value="F:carbohydrate derivative binding"/>
    <property type="evidence" value="ECO:0007669"/>
    <property type="project" value="InterPro"/>
</dbReference>
<dbReference type="HAMAP" id="MF_00068">
    <property type="entry name" value="MurQ"/>
    <property type="match status" value="1"/>
</dbReference>
<feature type="active site" description="Proton donor" evidence="3">
    <location>
        <position position="88"/>
    </location>
</feature>
<evidence type="ECO:0000256" key="1">
    <source>
        <dbReference type="ARBA" id="ARBA00023239"/>
    </source>
</evidence>
<dbReference type="InterPro" id="IPR005488">
    <property type="entry name" value="Etherase_MurQ"/>
</dbReference>
<dbReference type="Pfam" id="PF20741">
    <property type="entry name" value="GKRP-like_C"/>
    <property type="match status" value="1"/>
</dbReference>
<feature type="domain" description="SIS" evidence="4">
    <location>
        <begin position="60"/>
        <end position="223"/>
    </location>
</feature>
<dbReference type="UniPathway" id="UPA00342"/>
<comment type="catalytic activity">
    <reaction evidence="3">
        <text>N-acetyl-D-muramate 6-phosphate + H2O = N-acetyl-D-glucosamine 6-phosphate + (R)-lactate</text>
        <dbReference type="Rhea" id="RHEA:26410"/>
        <dbReference type="ChEBI" id="CHEBI:15377"/>
        <dbReference type="ChEBI" id="CHEBI:16004"/>
        <dbReference type="ChEBI" id="CHEBI:57513"/>
        <dbReference type="ChEBI" id="CHEBI:58722"/>
        <dbReference type="EC" id="4.2.1.126"/>
    </reaction>
</comment>
<comment type="miscellaneous">
    <text evidence="3">A lyase-type mechanism (elimination/hydration) is suggested for the cleavage of the lactyl ether bond of MurNAc 6-phosphate, with the formation of an alpha,beta-unsaturated aldehyde intermediate with (E)-stereochemistry, followed by the syn addition of water to give product.</text>
</comment>
<dbReference type="InterPro" id="IPR005486">
    <property type="entry name" value="Glucokinase_regulatory_CS"/>
</dbReference>
<sequence>MNEFADDLGRLETERPRRDLADLDTRDTAALVAQIFADDGTVAAAVAAEHGAITAAVEAVTERLRAGGRLCYVGAGTPGRLAVMDAAECVPTFGSDPGQVLAVLAGGTGASTATAEGAEDDAAAGAVDLRAAGVSAADAVVGVTASGRTPYVLGAVEAARAAGATTIGMANNPDSRVGTLADIAIEVRTGAEVLAGSTRMKAGTAQKLVLNTLSTATMIKLGKTYGNLMVDLRATNEKLRDRARRIVIEATGVDSATAEDTLLRSAGHAKTAIVALLAGTDPESAARRLDACAGHVRRALHSAAGWAGQEAPRDRGQ</sequence>
<dbReference type="PANTHER" id="PTHR10088">
    <property type="entry name" value="GLUCOKINASE REGULATORY PROTEIN"/>
    <property type="match status" value="1"/>
</dbReference>